<feature type="domain" description="Methyl-accepting transducer" evidence="2">
    <location>
        <begin position="170"/>
        <end position="230"/>
    </location>
</feature>
<dbReference type="GO" id="GO:0006935">
    <property type="term" value="P:chemotaxis"/>
    <property type="evidence" value="ECO:0007669"/>
    <property type="project" value="UniProtKB-ARBA"/>
</dbReference>
<dbReference type="Proteomes" id="UP001320154">
    <property type="component" value="Unassembled WGS sequence"/>
</dbReference>
<keyword evidence="5" id="KW-1185">Reference proteome</keyword>
<dbReference type="GO" id="GO:0016020">
    <property type="term" value="C:membrane"/>
    <property type="evidence" value="ECO:0007669"/>
    <property type="project" value="InterPro"/>
</dbReference>
<name>A0AAW4YYN0_9GAMM</name>
<evidence type="ECO:0000313" key="3">
    <source>
        <dbReference type="EMBL" id="MCE8049526.1"/>
    </source>
</evidence>
<keyword evidence="1" id="KW-0807">Transducer</keyword>
<organism evidence="4 6">
    <name type="scientific">Billgrantia desiderata</name>
    <dbReference type="NCBI Taxonomy" id="52021"/>
    <lineage>
        <taxon>Bacteria</taxon>
        <taxon>Pseudomonadati</taxon>
        <taxon>Pseudomonadota</taxon>
        <taxon>Gammaproteobacteria</taxon>
        <taxon>Oceanospirillales</taxon>
        <taxon>Halomonadaceae</taxon>
        <taxon>Billgrantia</taxon>
    </lineage>
</organism>
<dbReference type="GO" id="GO:0007165">
    <property type="term" value="P:signal transduction"/>
    <property type="evidence" value="ECO:0007669"/>
    <property type="project" value="UniProtKB-KW"/>
</dbReference>
<dbReference type="AlphaFoldDB" id="A0AAW4YYN0"/>
<dbReference type="SUPFAM" id="SSF58104">
    <property type="entry name" value="Methyl-accepting chemotaxis protein (MCP) signaling domain"/>
    <property type="match status" value="1"/>
</dbReference>
<accession>A0AAW4YYN0</accession>
<proteinExistence type="predicted"/>
<dbReference type="PROSITE" id="PS50111">
    <property type="entry name" value="CHEMOTAXIS_TRANSDUC_2"/>
    <property type="match status" value="1"/>
</dbReference>
<evidence type="ECO:0000313" key="4">
    <source>
        <dbReference type="EMBL" id="MCE8052855.1"/>
    </source>
</evidence>
<comment type="caution">
    <text evidence="4">The sequence shown here is derived from an EMBL/GenBank/DDBJ whole genome shotgun (WGS) entry which is preliminary data.</text>
</comment>
<evidence type="ECO:0000259" key="2">
    <source>
        <dbReference type="PROSITE" id="PS50111"/>
    </source>
</evidence>
<gene>
    <name evidence="3" type="ORF">HOP60_22745</name>
    <name evidence="4" type="ORF">HOP61_16300</name>
</gene>
<protein>
    <submittedName>
        <fullName evidence="4">Methyl-accepting chemotaxis protein</fullName>
    </submittedName>
</protein>
<evidence type="ECO:0000256" key="1">
    <source>
        <dbReference type="PROSITE-ProRule" id="PRU00284"/>
    </source>
</evidence>
<reference evidence="4 5" key="2">
    <citation type="journal article" date="2021" name="Front. Microbiol.">
        <title>Aerobic Denitrification and Heterotrophic Sulfur Oxidation in the Genus Halomonas Revealed by Six Novel Species Characterizations and Genome-Based Analysis.</title>
        <authorList>
            <person name="Wang L."/>
            <person name="Shao Z."/>
        </authorList>
    </citation>
    <scope>NUCLEOTIDE SEQUENCE</scope>
    <source>
        <strain evidence="3 5">MCCC 1A05748</strain>
        <strain evidence="4">MCCC 1A05776</strain>
    </source>
</reference>
<reference evidence="4" key="1">
    <citation type="submission" date="2020-05" db="EMBL/GenBank/DDBJ databases">
        <authorList>
            <person name="Wang L."/>
            <person name="Shao Z."/>
        </authorList>
    </citation>
    <scope>NUCLEOTIDE SEQUENCE</scope>
    <source>
        <strain evidence="3">MCCC 1A05748</strain>
        <strain evidence="4">MCCC 1A05776</strain>
    </source>
</reference>
<dbReference type="RefSeq" id="WP_103970318.1">
    <property type="nucleotide sequence ID" value="NZ_FNVC01000030.1"/>
</dbReference>
<evidence type="ECO:0000313" key="5">
    <source>
        <dbReference type="Proteomes" id="UP001320154"/>
    </source>
</evidence>
<dbReference type="EMBL" id="JABFTQ010000026">
    <property type="protein sequence ID" value="MCE8049526.1"/>
    <property type="molecule type" value="Genomic_DNA"/>
</dbReference>
<sequence length="230" mass="24609">MPSDVTAPRLDAPPKPLARPIQADLSGEVFAGLINLSGRRRFTSQRLVLYAVLAAQGHPEALDTARDALKLFRDAHLALIEGKNGHPGVFCEELHEAYYGALDGERIIAEFIALAERVLNALAAGGEVQTWLDELIRSATPLLAVLNQLTQIYEELSQRHSMALRGQAHELLGTITAIARQARIVSFNAQIVASSAGQAGRAFSVIATELSGITGEIDKLAREALGNAAS</sequence>
<dbReference type="Proteomes" id="UP001320178">
    <property type="component" value="Unassembled WGS sequence"/>
</dbReference>
<dbReference type="Gene3D" id="1.10.287.950">
    <property type="entry name" value="Methyl-accepting chemotaxis protein"/>
    <property type="match status" value="1"/>
</dbReference>
<dbReference type="EMBL" id="JABFTS010000007">
    <property type="protein sequence ID" value="MCE8052855.1"/>
    <property type="molecule type" value="Genomic_DNA"/>
</dbReference>
<dbReference type="InterPro" id="IPR004089">
    <property type="entry name" value="MCPsignal_dom"/>
</dbReference>
<evidence type="ECO:0000313" key="6">
    <source>
        <dbReference type="Proteomes" id="UP001320178"/>
    </source>
</evidence>